<dbReference type="InterPro" id="IPR021866">
    <property type="entry name" value="SpoIIAA-like"/>
</dbReference>
<proteinExistence type="predicted"/>
<dbReference type="OrthoDB" id="7619266at2"/>
<evidence type="ECO:0000313" key="2">
    <source>
        <dbReference type="Proteomes" id="UP000198914"/>
    </source>
</evidence>
<accession>A0A1H3IL11</accession>
<dbReference type="Proteomes" id="UP000198914">
    <property type="component" value="Unassembled WGS sequence"/>
</dbReference>
<keyword evidence="2" id="KW-1185">Reference proteome</keyword>
<gene>
    <name evidence="1" type="ORF">SAMN05444004_10125</name>
</gene>
<dbReference type="STRING" id="1244108.SAMN05444004_10125"/>
<organism evidence="1 2">
    <name type="scientific">Jannaschia faecimaris</name>
    <dbReference type="NCBI Taxonomy" id="1244108"/>
    <lineage>
        <taxon>Bacteria</taxon>
        <taxon>Pseudomonadati</taxon>
        <taxon>Pseudomonadota</taxon>
        <taxon>Alphaproteobacteria</taxon>
        <taxon>Rhodobacterales</taxon>
        <taxon>Roseobacteraceae</taxon>
        <taxon>Jannaschia</taxon>
    </lineage>
</organism>
<name>A0A1H3IL11_9RHOB</name>
<dbReference type="EMBL" id="FNPX01000001">
    <property type="protein sequence ID" value="SDY27768.1"/>
    <property type="molecule type" value="Genomic_DNA"/>
</dbReference>
<sequence length="122" mass="13353">MLKITKRSDDRVDIDLAGALDADMMRTGLDDLIAASEDVRHGKMCYTITDFAFPSVGALGVEMGRLPKLFGLLSKFDRCAVLSDADWLRKAAEIEGAFIPGLEIKSFKLDEGKEAEAWLDAA</sequence>
<protein>
    <submittedName>
        <fullName evidence="1">SpoIIAA-like</fullName>
    </submittedName>
</protein>
<dbReference type="AlphaFoldDB" id="A0A1H3IL11"/>
<dbReference type="InterPro" id="IPR036513">
    <property type="entry name" value="STAS_dom_sf"/>
</dbReference>
<evidence type="ECO:0000313" key="1">
    <source>
        <dbReference type="EMBL" id="SDY27768.1"/>
    </source>
</evidence>
<dbReference type="Gene3D" id="3.40.50.10600">
    <property type="entry name" value="SpoIIaa-like domains"/>
    <property type="match status" value="1"/>
</dbReference>
<dbReference type="SUPFAM" id="SSF52091">
    <property type="entry name" value="SpoIIaa-like"/>
    <property type="match status" value="1"/>
</dbReference>
<dbReference type="RefSeq" id="WP_092640454.1">
    <property type="nucleotide sequence ID" value="NZ_FNPX01000001.1"/>
</dbReference>
<dbReference type="Pfam" id="PF11964">
    <property type="entry name" value="SpoIIAA-like"/>
    <property type="match status" value="1"/>
</dbReference>
<dbReference type="InterPro" id="IPR038396">
    <property type="entry name" value="SpoIIAA-like_sf"/>
</dbReference>
<reference evidence="2" key="1">
    <citation type="submission" date="2016-10" db="EMBL/GenBank/DDBJ databases">
        <authorList>
            <person name="Varghese N."/>
            <person name="Submissions S."/>
        </authorList>
    </citation>
    <scope>NUCLEOTIDE SEQUENCE [LARGE SCALE GENOMIC DNA]</scope>
    <source>
        <strain evidence="2">DSM 100420</strain>
    </source>
</reference>